<comment type="subcellular location">
    <subcellularLocation>
        <location evidence="1">Mitochondrion</location>
    </subcellularLocation>
</comment>
<dbReference type="PANTHER" id="PTHR21393:SF0">
    <property type="entry name" value="SMALL RIBOSOMAL SUBUNIT PROTEIN MS27"/>
    <property type="match status" value="1"/>
</dbReference>
<sequence>MATTCIFRLVWRRLKLQSRVQGVNYSVQRHLLSDAYLCQEAWKKRLNAPELKVPCDEFLTKLFDKYEKDKMISVVDISILVNKISELDENDLKMVESLLYKFRHCRSAHDITDSLAYSLVRCYIEINKAERLIPILKNKVNYGIFPNCQTANILMDHFIKAKKYNNAAEVAYEMMLQEDFSHRATALLSLYSCIKHFMHMSPPDTVEEAAAPDEDEEENWIKLRYINKPYYDDHFDITEPKLLLGKTLVALGKVFKENTILSNSLQVVGWALYEKFDKGLIFLESCLNEPIQPSIYEEVILKFEECLKEASIQDPSKIQKELGLLTKDDIREELKVTAEEKEAYLERFKVIFQEFKSEAKLLKGKANLECEVDDLTLKELPDLEKPDIEKQIHDFLQWETDREHLLKAQIEMYQRLTKRKEIEEKLLQLQEKEEILTFFESKHKLMLAADLGRRRIEKEEKRAYKPKSVDEFDEDGQNIQKVKGEFKKKKI</sequence>
<evidence type="ECO:0000313" key="3">
    <source>
        <dbReference type="Proteomes" id="UP000597762"/>
    </source>
</evidence>
<accession>A0A812CUP6</accession>
<dbReference type="PANTHER" id="PTHR21393">
    <property type="entry name" value="MITOCHONDRIAL 28S RIBOSOMAL PROTEIN S27"/>
    <property type="match status" value="1"/>
</dbReference>
<dbReference type="InterPro" id="IPR019266">
    <property type="entry name" value="Ribosomal_mS27"/>
</dbReference>
<dbReference type="AlphaFoldDB" id="A0A812CUP6"/>
<dbReference type="Pfam" id="PF10037">
    <property type="entry name" value="MRP-S27"/>
    <property type="match status" value="1"/>
</dbReference>
<dbReference type="Proteomes" id="UP000597762">
    <property type="component" value="Unassembled WGS sequence"/>
</dbReference>
<reference evidence="2" key="1">
    <citation type="submission" date="2021-01" db="EMBL/GenBank/DDBJ databases">
        <authorList>
            <person name="Li R."/>
            <person name="Bekaert M."/>
        </authorList>
    </citation>
    <scope>NUCLEOTIDE SEQUENCE</scope>
    <source>
        <strain evidence="2">Farmed</strain>
    </source>
</reference>
<comment type="caution">
    <text evidence="2">The sequence shown here is derived from an EMBL/GenBank/DDBJ whole genome shotgun (WGS) entry which is preliminary data.</text>
</comment>
<dbReference type="Gene3D" id="1.25.40.10">
    <property type="entry name" value="Tetratricopeptide repeat domain"/>
    <property type="match status" value="1"/>
</dbReference>
<protein>
    <submittedName>
        <fullName evidence="2">MRPS27</fullName>
    </submittedName>
</protein>
<evidence type="ECO:0000313" key="2">
    <source>
        <dbReference type="EMBL" id="CAE1279881.1"/>
    </source>
</evidence>
<organism evidence="2 3">
    <name type="scientific">Acanthosepion pharaonis</name>
    <name type="common">Pharaoh cuttlefish</name>
    <name type="synonym">Sepia pharaonis</name>
    <dbReference type="NCBI Taxonomy" id="158019"/>
    <lineage>
        <taxon>Eukaryota</taxon>
        <taxon>Metazoa</taxon>
        <taxon>Spiralia</taxon>
        <taxon>Lophotrochozoa</taxon>
        <taxon>Mollusca</taxon>
        <taxon>Cephalopoda</taxon>
        <taxon>Coleoidea</taxon>
        <taxon>Decapodiformes</taxon>
        <taxon>Sepiida</taxon>
        <taxon>Sepiina</taxon>
        <taxon>Sepiidae</taxon>
        <taxon>Acanthosepion</taxon>
    </lineage>
</organism>
<evidence type="ECO:0000256" key="1">
    <source>
        <dbReference type="ARBA" id="ARBA00004173"/>
    </source>
</evidence>
<gene>
    <name evidence="2" type="ORF">SPHA_42014</name>
</gene>
<dbReference type="GO" id="GO:0005739">
    <property type="term" value="C:mitochondrion"/>
    <property type="evidence" value="ECO:0007669"/>
    <property type="project" value="UniProtKB-SubCell"/>
</dbReference>
<dbReference type="EMBL" id="CAHIKZ030002034">
    <property type="protein sequence ID" value="CAE1279881.1"/>
    <property type="molecule type" value="Genomic_DNA"/>
</dbReference>
<keyword evidence="3" id="KW-1185">Reference proteome</keyword>
<proteinExistence type="predicted"/>
<dbReference type="InterPro" id="IPR034913">
    <property type="entry name" value="mS27/PTCD2"/>
</dbReference>
<name>A0A812CUP6_ACAPH</name>
<dbReference type="OrthoDB" id="19830at2759"/>
<dbReference type="InterPro" id="IPR011990">
    <property type="entry name" value="TPR-like_helical_dom_sf"/>
</dbReference>